<dbReference type="EMBL" id="KQ965732">
    <property type="protein sequence ID" value="KXS21613.1"/>
    <property type="molecule type" value="Genomic_DNA"/>
</dbReference>
<dbReference type="OrthoDB" id="10254930at2759"/>
<dbReference type="InterPro" id="IPR015940">
    <property type="entry name" value="UBA"/>
</dbReference>
<dbReference type="InterPro" id="IPR009060">
    <property type="entry name" value="UBA-like_sf"/>
</dbReference>
<dbReference type="GO" id="GO:0005737">
    <property type="term" value="C:cytoplasm"/>
    <property type="evidence" value="ECO:0007669"/>
    <property type="project" value="UniProtKB-SubCell"/>
</dbReference>
<feature type="compositionally biased region" description="Basic and acidic residues" evidence="4">
    <location>
        <begin position="180"/>
        <end position="227"/>
    </location>
</feature>
<evidence type="ECO:0000259" key="6">
    <source>
        <dbReference type="PROSITE" id="PS50033"/>
    </source>
</evidence>
<protein>
    <recommendedName>
        <fullName evidence="9">UBX-domain-containing protein</fullName>
    </recommendedName>
</protein>
<evidence type="ECO:0000256" key="1">
    <source>
        <dbReference type="ARBA" id="ARBA00004496"/>
    </source>
</evidence>
<dbReference type="PROSITE" id="PS00028">
    <property type="entry name" value="ZINC_FINGER_C2H2_1"/>
    <property type="match status" value="1"/>
</dbReference>
<proteinExistence type="predicted"/>
<dbReference type="STRING" id="1344416.A0A139AYH1"/>
<evidence type="ECO:0000313" key="8">
    <source>
        <dbReference type="Proteomes" id="UP000070544"/>
    </source>
</evidence>
<name>A0A139AYH1_GONPJ</name>
<dbReference type="GO" id="GO:0036435">
    <property type="term" value="F:K48-linked polyubiquitin modification-dependent protein binding"/>
    <property type="evidence" value="ECO:0007669"/>
    <property type="project" value="TreeGrafter"/>
</dbReference>
<dbReference type="InterPro" id="IPR013087">
    <property type="entry name" value="Znf_C2H2_type"/>
</dbReference>
<evidence type="ECO:0000256" key="3">
    <source>
        <dbReference type="ARBA" id="ARBA00023054"/>
    </source>
</evidence>
<dbReference type="InterPro" id="IPR029071">
    <property type="entry name" value="Ubiquitin-like_domsf"/>
</dbReference>
<reference evidence="7 8" key="1">
    <citation type="journal article" date="2015" name="Genome Biol. Evol.">
        <title>Phylogenomic analyses indicate that early fungi evolved digesting cell walls of algal ancestors of land plants.</title>
        <authorList>
            <person name="Chang Y."/>
            <person name="Wang S."/>
            <person name="Sekimoto S."/>
            <person name="Aerts A.L."/>
            <person name="Choi C."/>
            <person name="Clum A."/>
            <person name="LaButti K.M."/>
            <person name="Lindquist E.A."/>
            <person name="Yee Ngan C."/>
            <person name="Ohm R.A."/>
            <person name="Salamov A.A."/>
            <person name="Grigoriev I.V."/>
            <person name="Spatafora J.W."/>
            <person name="Berbee M.L."/>
        </authorList>
    </citation>
    <scope>NUCLEOTIDE SEQUENCE [LARGE SCALE GENOMIC DNA]</scope>
    <source>
        <strain evidence="7 8">JEL478</strain>
    </source>
</reference>
<feature type="domain" description="UBA" evidence="5">
    <location>
        <begin position="3"/>
        <end position="45"/>
    </location>
</feature>
<dbReference type="SMART" id="SM00166">
    <property type="entry name" value="UBX"/>
    <property type="match status" value="1"/>
</dbReference>
<feature type="region of interest" description="Disordered" evidence="4">
    <location>
        <begin position="46"/>
        <end position="80"/>
    </location>
</feature>
<evidence type="ECO:0000256" key="2">
    <source>
        <dbReference type="ARBA" id="ARBA00022490"/>
    </source>
</evidence>
<feature type="compositionally biased region" description="Basic and acidic residues" evidence="4">
    <location>
        <begin position="149"/>
        <end position="167"/>
    </location>
</feature>
<dbReference type="Pfam" id="PF00789">
    <property type="entry name" value="UBX"/>
    <property type="match status" value="1"/>
</dbReference>
<dbReference type="GO" id="GO:1903094">
    <property type="term" value="P:negative regulation of protein K48-linked deubiquitination"/>
    <property type="evidence" value="ECO:0007669"/>
    <property type="project" value="TreeGrafter"/>
</dbReference>
<dbReference type="GO" id="GO:0031397">
    <property type="term" value="P:negative regulation of protein ubiquitination"/>
    <property type="evidence" value="ECO:0007669"/>
    <property type="project" value="TreeGrafter"/>
</dbReference>
<dbReference type="SUPFAM" id="SSF54236">
    <property type="entry name" value="Ubiquitin-like"/>
    <property type="match status" value="1"/>
</dbReference>
<dbReference type="PROSITE" id="PS50030">
    <property type="entry name" value="UBA"/>
    <property type="match status" value="1"/>
</dbReference>
<dbReference type="GO" id="GO:0032435">
    <property type="term" value="P:negative regulation of proteasomal ubiquitin-dependent protein catabolic process"/>
    <property type="evidence" value="ECO:0007669"/>
    <property type="project" value="TreeGrafter"/>
</dbReference>
<dbReference type="PANTHER" id="PTHR46340">
    <property type="entry name" value="UBX DOMAIN-CONTAINING PROTEIN 1"/>
    <property type="match status" value="1"/>
</dbReference>
<feature type="region of interest" description="Disordered" evidence="4">
    <location>
        <begin position="149"/>
        <end position="227"/>
    </location>
</feature>
<gene>
    <name evidence="7" type="ORF">M427DRAFT_27236</name>
</gene>
<dbReference type="GO" id="GO:0005634">
    <property type="term" value="C:nucleus"/>
    <property type="evidence" value="ECO:0007669"/>
    <property type="project" value="TreeGrafter"/>
</dbReference>
<dbReference type="PANTHER" id="PTHR46340:SF1">
    <property type="entry name" value="UBX DOMAIN-CONTAINING PROTEIN 1"/>
    <property type="match status" value="1"/>
</dbReference>
<keyword evidence="8" id="KW-1185">Reference proteome</keyword>
<comment type="subcellular location">
    <subcellularLocation>
        <location evidence="1">Cytoplasm</location>
    </subcellularLocation>
</comment>
<dbReference type="Gene3D" id="1.10.8.10">
    <property type="entry name" value="DNA helicase RuvA subunit, C-terminal domain"/>
    <property type="match status" value="1"/>
</dbReference>
<dbReference type="AlphaFoldDB" id="A0A139AYH1"/>
<dbReference type="PROSITE" id="PS50033">
    <property type="entry name" value="UBX"/>
    <property type="match status" value="1"/>
</dbReference>
<dbReference type="OMA" id="AQHFPRK"/>
<organism evidence="7 8">
    <name type="scientific">Gonapodya prolifera (strain JEL478)</name>
    <name type="common">Monoblepharis prolifera</name>
    <dbReference type="NCBI Taxonomy" id="1344416"/>
    <lineage>
        <taxon>Eukaryota</taxon>
        <taxon>Fungi</taxon>
        <taxon>Fungi incertae sedis</taxon>
        <taxon>Chytridiomycota</taxon>
        <taxon>Chytridiomycota incertae sedis</taxon>
        <taxon>Monoblepharidomycetes</taxon>
        <taxon>Monoblepharidales</taxon>
        <taxon>Gonapodyaceae</taxon>
        <taxon>Gonapodya</taxon>
    </lineage>
</organism>
<dbReference type="Proteomes" id="UP000070544">
    <property type="component" value="Unassembled WGS sequence"/>
</dbReference>
<evidence type="ECO:0000313" key="7">
    <source>
        <dbReference type="EMBL" id="KXS21613.1"/>
    </source>
</evidence>
<dbReference type="Pfam" id="PF22562">
    <property type="entry name" value="UBA_7"/>
    <property type="match status" value="1"/>
</dbReference>
<dbReference type="InterPro" id="IPR057766">
    <property type="entry name" value="Znf-C2H2_OTU1-like_C"/>
</dbReference>
<feature type="domain" description="UBX" evidence="6">
    <location>
        <begin position="256"/>
        <end position="332"/>
    </location>
</feature>
<dbReference type="Pfam" id="PF24560">
    <property type="entry name" value="zf-C2H2_OTU1_C"/>
    <property type="match status" value="1"/>
</dbReference>
<dbReference type="SUPFAM" id="SSF46934">
    <property type="entry name" value="UBA-like"/>
    <property type="match status" value="1"/>
</dbReference>
<evidence type="ECO:0000259" key="5">
    <source>
        <dbReference type="PROSITE" id="PS50030"/>
    </source>
</evidence>
<dbReference type="Gene3D" id="3.10.20.90">
    <property type="entry name" value="Phosphatidylinositol 3-kinase Catalytic Subunit, Chain A, domain 1"/>
    <property type="match status" value="1"/>
</dbReference>
<accession>A0A139AYH1</accession>
<evidence type="ECO:0000256" key="4">
    <source>
        <dbReference type="SAM" id="MobiDB-lite"/>
    </source>
</evidence>
<dbReference type="InterPro" id="IPR001012">
    <property type="entry name" value="UBX_dom"/>
</dbReference>
<evidence type="ECO:0008006" key="9">
    <source>
        <dbReference type="Google" id="ProtNLM"/>
    </source>
</evidence>
<keyword evidence="3" id="KW-0175">Coiled coil</keyword>
<sequence>MIQPNSKAHFQTLLDFGFPENRVKKAIKATQGAGLQSALDWLEKHQDDPTIDDPEPESAAVGGTLGQAGPSAPDSISTDDRAEGVISAAEQTANSLKCEECGKLLRDASAAEVHAIKSGHTNFSESSEVIKPLTPEEKAKKLEELKARMAAKREAKRQQELEEERNKEKVRRRTGQELSAIKEKTKEKEMQKAFEEKKREKEDDKAAKARVKAQIEADKRDRQLKREAEKAAAAGVAASAQAAAPAASSSAPKTAATYTDTRIQIRASDGAPITNVFKADDILEAVYEYVAAQRPGAPFKLAQTFPRKVLDGADRQKTLRELNLVPSAVLMLT</sequence>
<keyword evidence="2" id="KW-0963">Cytoplasm</keyword>